<proteinExistence type="predicted"/>
<reference evidence="1 2" key="1">
    <citation type="journal article" date="2022" name="DNA Res.">
        <title>Chromosomal-level genome assembly of the orchid tree Bauhinia variegata (Leguminosae; Cercidoideae) supports the allotetraploid origin hypothesis of Bauhinia.</title>
        <authorList>
            <person name="Zhong Y."/>
            <person name="Chen Y."/>
            <person name="Zheng D."/>
            <person name="Pang J."/>
            <person name="Liu Y."/>
            <person name="Luo S."/>
            <person name="Meng S."/>
            <person name="Qian L."/>
            <person name="Wei D."/>
            <person name="Dai S."/>
            <person name="Zhou R."/>
        </authorList>
    </citation>
    <scope>NUCLEOTIDE SEQUENCE [LARGE SCALE GENOMIC DNA]</scope>
    <source>
        <strain evidence="1">BV-YZ2020</strain>
    </source>
</reference>
<name>A0ACB9KW16_BAUVA</name>
<comment type="caution">
    <text evidence="1">The sequence shown here is derived from an EMBL/GenBank/DDBJ whole genome shotgun (WGS) entry which is preliminary data.</text>
</comment>
<dbReference type="EMBL" id="CM039438">
    <property type="protein sequence ID" value="KAI4301458.1"/>
    <property type="molecule type" value="Genomic_DNA"/>
</dbReference>
<organism evidence="1 2">
    <name type="scientific">Bauhinia variegata</name>
    <name type="common">Purple orchid tree</name>
    <name type="synonym">Phanera variegata</name>
    <dbReference type="NCBI Taxonomy" id="167791"/>
    <lineage>
        <taxon>Eukaryota</taxon>
        <taxon>Viridiplantae</taxon>
        <taxon>Streptophyta</taxon>
        <taxon>Embryophyta</taxon>
        <taxon>Tracheophyta</taxon>
        <taxon>Spermatophyta</taxon>
        <taxon>Magnoliopsida</taxon>
        <taxon>eudicotyledons</taxon>
        <taxon>Gunneridae</taxon>
        <taxon>Pentapetalae</taxon>
        <taxon>rosids</taxon>
        <taxon>fabids</taxon>
        <taxon>Fabales</taxon>
        <taxon>Fabaceae</taxon>
        <taxon>Cercidoideae</taxon>
        <taxon>Cercideae</taxon>
        <taxon>Bauhiniinae</taxon>
        <taxon>Bauhinia</taxon>
    </lineage>
</organism>
<evidence type="ECO:0000313" key="1">
    <source>
        <dbReference type="EMBL" id="KAI4301458.1"/>
    </source>
</evidence>
<evidence type="ECO:0000313" key="2">
    <source>
        <dbReference type="Proteomes" id="UP000828941"/>
    </source>
</evidence>
<gene>
    <name evidence="1" type="ORF">L6164_034736</name>
</gene>
<dbReference type="Proteomes" id="UP000828941">
    <property type="component" value="Chromosome 13"/>
</dbReference>
<sequence length="210" mass="23880">MEDETWNFGLSTTSRSYQSRLKSHFELCIDFDDVDGDDELKTVYPCPFCTDYFDLLELCCHIDEEHPIESKSGICPVCATWVGSDMVGNIQHKSRYHKPESYSSLSFSRKDLEDEHWQSFSAGPSRVVSASRTAHDSWLSFLHSAAAPDERGNVQHDSSSENIREEIHSDGKLLERDFQPSSPDKNQAEKAQRSEFVQGLLMSTILDSDF</sequence>
<accession>A0ACB9KW16</accession>
<keyword evidence="2" id="KW-1185">Reference proteome</keyword>
<protein>
    <submittedName>
        <fullName evidence="1">Uncharacterized protein</fullName>
    </submittedName>
</protein>